<dbReference type="AlphaFoldDB" id="A0A8H6IBM6"/>
<reference evidence="2 3" key="1">
    <citation type="submission" date="2020-07" db="EMBL/GenBank/DDBJ databases">
        <title>Comparative genomics of pyrophilous fungi reveals a link between fire events and developmental genes.</title>
        <authorList>
            <consortium name="DOE Joint Genome Institute"/>
            <person name="Steindorff A.S."/>
            <person name="Carver A."/>
            <person name="Calhoun S."/>
            <person name="Stillman K."/>
            <person name="Liu H."/>
            <person name="Lipzen A."/>
            <person name="Pangilinan J."/>
            <person name="Labutti K."/>
            <person name="Bruns T.D."/>
            <person name="Grigoriev I.V."/>
        </authorList>
    </citation>
    <scope>NUCLEOTIDE SEQUENCE [LARGE SCALE GENOMIC DNA]</scope>
    <source>
        <strain evidence="2 3">CBS 144469</strain>
    </source>
</reference>
<dbReference type="Proteomes" id="UP000521943">
    <property type="component" value="Unassembled WGS sequence"/>
</dbReference>
<dbReference type="EMBL" id="JACGCI010000007">
    <property type="protein sequence ID" value="KAF6762508.1"/>
    <property type="molecule type" value="Genomic_DNA"/>
</dbReference>
<feature type="compositionally biased region" description="Polar residues" evidence="1">
    <location>
        <begin position="252"/>
        <end position="267"/>
    </location>
</feature>
<evidence type="ECO:0000313" key="3">
    <source>
        <dbReference type="Proteomes" id="UP000521943"/>
    </source>
</evidence>
<evidence type="ECO:0000313" key="2">
    <source>
        <dbReference type="EMBL" id="KAF6762508.1"/>
    </source>
</evidence>
<feature type="compositionally biased region" description="Basic residues" evidence="1">
    <location>
        <begin position="8"/>
        <end position="23"/>
    </location>
</feature>
<evidence type="ECO:0000256" key="1">
    <source>
        <dbReference type="SAM" id="MobiDB-lite"/>
    </source>
</evidence>
<keyword evidence="3" id="KW-1185">Reference proteome</keyword>
<feature type="region of interest" description="Disordered" evidence="1">
    <location>
        <begin position="616"/>
        <end position="641"/>
    </location>
</feature>
<feature type="compositionally biased region" description="Pro residues" evidence="1">
    <location>
        <begin position="627"/>
        <end position="641"/>
    </location>
</feature>
<comment type="caution">
    <text evidence="2">The sequence shown here is derived from an EMBL/GenBank/DDBJ whole genome shotgun (WGS) entry which is preliminary data.</text>
</comment>
<feature type="compositionally biased region" description="Polar residues" evidence="1">
    <location>
        <begin position="226"/>
        <end position="237"/>
    </location>
</feature>
<feature type="region of interest" description="Disordered" evidence="1">
    <location>
        <begin position="184"/>
        <end position="211"/>
    </location>
</feature>
<organism evidence="2 3">
    <name type="scientific">Ephemerocybe angulata</name>
    <dbReference type="NCBI Taxonomy" id="980116"/>
    <lineage>
        <taxon>Eukaryota</taxon>
        <taxon>Fungi</taxon>
        <taxon>Dikarya</taxon>
        <taxon>Basidiomycota</taxon>
        <taxon>Agaricomycotina</taxon>
        <taxon>Agaricomycetes</taxon>
        <taxon>Agaricomycetidae</taxon>
        <taxon>Agaricales</taxon>
        <taxon>Agaricineae</taxon>
        <taxon>Psathyrellaceae</taxon>
        <taxon>Ephemerocybe</taxon>
    </lineage>
</organism>
<feature type="region of interest" description="Disordered" evidence="1">
    <location>
        <begin position="1"/>
        <end position="23"/>
    </location>
</feature>
<feature type="region of interest" description="Disordered" evidence="1">
    <location>
        <begin position="223"/>
        <end position="268"/>
    </location>
</feature>
<gene>
    <name evidence="2" type="ORF">DFP72DRAFT_841647</name>
</gene>
<sequence length="641" mass="70416">MVGGRERQNRKRKKGRGPKLAKRVLHPRRLCTLGPRRPRPCPTTATKLLVDSPTSNISLGSQSQEFYHRTERLSMPGVKWLENLKQRQRSGRKEGGRAERCLRCSEAEVIGRRARLAGAVREESAQSPKKQRLVAFDATYEAQDAQEEDTGSTLSPNGKEFEVAAEECRHNSPSMKHRFSHFPLEHAQVQPREESTQGSGPPRGASRRPVGFDKFNLLTPIPLADSTLQKANPTRQRPSGLWKRQYPPPSKTVPQPSSSATALTPTKSPRRWNLCGRLWKTAVEARRRGFVVELDHFHRASSDQDWCFEGSASFLSGSLLGLACLCAVFVKRPELLNRGLMAQENDESSPKAWWDSRRLPQQTVLRGREVPPFGPGPEKVCFGISRAIASLSGGSKFEIQTREHARVNIAKNRPRLSRLGWGLFGPIGLLDRACKSIDRMEAIEPPRTGYSGALKLGIPVQTVQFVGCAAWVGKRLTEGHRLAGNCSAFCLTGGGRVDDIIERCSSRRVLGVAGGSRVGRLRDGEDLWFVNGSMILEPGLLEKGVGGRQSLKGAFPFWCRGSCGRRVMSAQESIDAGRTGKKGWAVTLLGIKSPTDPTTQTSLACLCCDNEKPRTISRPRPQASPSACPPSPSLPAGPLAP</sequence>
<proteinExistence type="predicted"/>
<accession>A0A8H6IBM6</accession>
<protein>
    <submittedName>
        <fullName evidence="2">Uncharacterized protein</fullName>
    </submittedName>
</protein>
<name>A0A8H6IBM6_9AGAR</name>